<dbReference type="PANTHER" id="PTHR36985">
    <property type="entry name" value="TRANSLOCATION AND ASSEMBLY MODULE SUBUNIT TAMB"/>
    <property type="match status" value="1"/>
</dbReference>
<dbReference type="RefSeq" id="WP_378182855.1">
    <property type="nucleotide sequence ID" value="NZ_JBHTCR010000012.1"/>
</dbReference>
<dbReference type="EMBL" id="JBHTCR010000012">
    <property type="protein sequence ID" value="MFC7348682.1"/>
    <property type="molecule type" value="Genomic_DNA"/>
</dbReference>
<dbReference type="InterPro" id="IPR008023">
    <property type="entry name" value="DUF748"/>
</dbReference>
<comment type="subcellular location">
    <subcellularLocation>
        <location evidence="1">Membrane</location>
        <topology evidence="1">Single-pass membrane protein</topology>
    </subcellularLocation>
</comment>
<dbReference type="Pfam" id="PF05359">
    <property type="entry name" value="DUF748"/>
    <property type="match status" value="1"/>
</dbReference>
<evidence type="ECO:0000256" key="1">
    <source>
        <dbReference type="ARBA" id="ARBA00004167"/>
    </source>
</evidence>
<dbReference type="PANTHER" id="PTHR36985:SF1">
    <property type="entry name" value="TRANSLOCATION AND ASSEMBLY MODULE SUBUNIT TAMB"/>
    <property type="match status" value="1"/>
</dbReference>
<accession>A0ABW2M1H8</accession>
<keyword evidence="2 5" id="KW-0812">Transmembrane</keyword>
<protein>
    <submittedName>
        <fullName evidence="7">Translocation/assembly module TamB domain-containing protein</fullName>
    </submittedName>
</protein>
<evidence type="ECO:0000259" key="6">
    <source>
        <dbReference type="Pfam" id="PF04357"/>
    </source>
</evidence>
<keyword evidence="3 5" id="KW-1133">Transmembrane helix</keyword>
<reference evidence="8" key="1">
    <citation type="journal article" date="2019" name="Int. J. Syst. Evol. Microbiol.">
        <title>The Global Catalogue of Microorganisms (GCM) 10K type strain sequencing project: providing services to taxonomists for standard genome sequencing and annotation.</title>
        <authorList>
            <consortium name="The Broad Institute Genomics Platform"/>
            <consortium name="The Broad Institute Genome Sequencing Center for Infectious Disease"/>
            <person name="Wu L."/>
            <person name="Ma J."/>
        </authorList>
    </citation>
    <scope>NUCLEOTIDE SEQUENCE [LARGE SCALE GENOMIC DNA]</scope>
    <source>
        <strain evidence="8">CCUG 54781</strain>
    </source>
</reference>
<keyword evidence="8" id="KW-1185">Reference proteome</keyword>
<dbReference type="Pfam" id="PF04357">
    <property type="entry name" value="TamB"/>
    <property type="match status" value="1"/>
</dbReference>
<comment type="caution">
    <text evidence="7">The sequence shown here is derived from an EMBL/GenBank/DDBJ whole genome shotgun (WGS) entry which is preliminary data.</text>
</comment>
<sequence>MKLKFNKRKILRGIVITIISILVLIILLILSLRLPAVQNYVKDKLIVYLEKKIKTKVSLDKVYIGFPNSLVIENLYLKGQNIDTLLAVKKFDVGLDMWQLINSKADLTSIDLEGVRANVVRNPQGKFNFDYIIDAFATSDKEQEQKPSKPFIISLDKIKLKDIGITFNDQQSRNDIRAYFKSFDTRVKTFDLQNNNYAVNDINLDGLKLKLKQDLVEEVAKNVEEKVDSLNQKKPMKLGLNGIKLTNFDIDYGDDNTKTFAKVLFKELSTKVNSIDLENNDYNVGNVYLTGANINANLFLPTENANPKNEEKPEVSKNSAKEKAMKVILGKLLLDDVKVAYNNTAIAPTRSGMDFNHLNFAKLNLDVRNFKMENNGFAGSVKSAEIQEARGLNVQKFNTDFVYAEKEAYLKNLYLQTPKTILRDEVVLNYNSIEQLSSNLGAVKISADIRDSKIGFSDILNLAPTLRNTTPFNKYPNATLNVNAIVRGTVNDLSIQNLKVSGLDKLRVLASGKIKNAMNPDQLYYDLNVAELSTASKTIYNLVPKNTIPNNITLPSFMTIRGTAKGSTQIFDTNLRLTSTLGNAAVIAKADIRRKNRETFDVKANLQSLQIGKIIQNKDLGSITAKINAKGQGFDPKMMSANLSGDVQSATYNGYTYQNMNLKGKINRGAYDIDLNSKDPNANLHLAASGVFNDNPTVKVNGKINKLDLNKLGFYSSPMIIAGGIDGDFKNLDPDNLNGYLNLQDFAISDTKEVYPLQEIKLNAVSTADSTLIKFNSQIADVELNGKYKLTQIFGALSQTVNQYYQFQKPGKAQKIDAGQFFTINASIKNDDLIRKFVPDLKSFETINIIGNYNADSQIIELDAKIPQVLYGTNSLENTSLKIANQNQALQYDLNVAALKSESFALNKVNINGDVANNIINYNITTKDDKDATQFLIAGNAKSMNDITEISLNPNGLKLNYMDWTVAENNKIQIFSQGIVADQFRLSNSGAEISLQSETSSPTSPLNVSLKDFKIETITEIIKKDSLLAKGTINGTAQLRDLTKNMTFTSDIDVTDLFVFGSPVGNLDIKVNNQSANLLNADIALSGNNNDIKILGNYNTSSSIFDLNLNMNQLQMKTLQGFTANAIANTEGYLSGDLKITGTTTAPKILGDVKMNNVGLMIAQTGSDFRNINDKIGFTNRGIEFDDFKINDKDGNSLKIDGQVLTQTYRDFAFNLDVNAKDFKVVNSEKSNDALMYGILSIDAALQVRGNLDLPKVDGRLAVSDDTDFTFVLPQSSPSLQERDGIVEFIDQDQVALNKTIKADSIDSQSPIKGMDVNVNIELSKEAKMSIIIDKANGDFVKLQGEADLTGGIDPSGKTTLVGVYQVEKGSYEMSVSVLKRKFDIQKGSTITWTGEPTTANLDITAIYKTQTAPIDLVEQQVDQNELNQFKQRIPFNTLLILKGELLKPVISFDITTDEKNNAVSSAVTETVEGKLAQLREDENEMNKQVFALLLLNRFIGENPFESNSGLSAETMARQSVSKILSQQINNLASDLIKGVDLNFDLESTEDYSTGQQNTRTDLNVDISKKLLNDRLKVSVGSNFGVEGEARQNENTTNIAGDLTIDYALSKDGRYTLRAYRKNEYQVALQGQIVETGLGFVITLDYDKFRDIFRKSRNNRNREGIQNKRNKDKEVVEFK</sequence>
<dbReference type="Proteomes" id="UP001596550">
    <property type="component" value="Unassembled WGS sequence"/>
</dbReference>
<evidence type="ECO:0000256" key="5">
    <source>
        <dbReference type="SAM" id="Phobius"/>
    </source>
</evidence>
<evidence type="ECO:0000313" key="8">
    <source>
        <dbReference type="Proteomes" id="UP001596550"/>
    </source>
</evidence>
<evidence type="ECO:0000256" key="4">
    <source>
        <dbReference type="ARBA" id="ARBA00023136"/>
    </source>
</evidence>
<gene>
    <name evidence="7" type="ORF">ACFQO9_18340</name>
</gene>
<organism evidence="7 8">
    <name type="scientific">Chryseobacterium zhengzhouense</name>
    <dbReference type="NCBI Taxonomy" id="1636086"/>
    <lineage>
        <taxon>Bacteria</taxon>
        <taxon>Pseudomonadati</taxon>
        <taxon>Bacteroidota</taxon>
        <taxon>Flavobacteriia</taxon>
        <taxon>Flavobacteriales</taxon>
        <taxon>Weeksellaceae</taxon>
        <taxon>Chryseobacterium group</taxon>
        <taxon>Chryseobacterium</taxon>
    </lineage>
</organism>
<proteinExistence type="predicted"/>
<name>A0ABW2M1H8_9FLAO</name>
<evidence type="ECO:0000256" key="3">
    <source>
        <dbReference type="ARBA" id="ARBA00022989"/>
    </source>
</evidence>
<feature type="transmembrane region" description="Helical" evidence="5">
    <location>
        <begin position="12"/>
        <end position="32"/>
    </location>
</feature>
<evidence type="ECO:0000313" key="7">
    <source>
        <dbReference type="EMBL" id="MFC7348682.1"/>
    </source>
</evidence>
<evidence type="ECO:0000256" key="2">
    <source>
        <dbReference type="ARBA" id="ARBA00022692"/>
    </source>
</evidence>
<feature type="domain" description="Translocation and assembly module TamB C-terminal" evidence="6">
    <location>
        <begin position="1187"/>
        <end position="1629"/>
    </location>
</feature>
<keyword evidence="4 5" id="KW-0472">Membrane</keyword>
<dbReference type="InterPro" id="IPR007452">
    <property type="entry name" value="TamB_C"/>
</dbReference>